<dbReference type="InterPro" id="IPR029061">
    <property type="entry name" value="THDP-binding"/>
</dbReference>
<evidence type="ECO:0000313" key="5">
    <source>
        <dbReference type="EMBL" id="SPP65160.1"/>
    </source>
</evidence>
<dbReference type="Proteomes" id="UP000248168">
    <property type="component" value="Unassembled WGS sequence"/>
</dbReference>
<dbReference type="PANTHER" id="PTHR11516">
    <property type="entry name" value="PYRUVATE DEHYDROGENASE E1 COMPONENT, ALPHA SUBUNIT BACTERIAL AND ORGANELLAR"/>
    <property type="match status" value="1"/>
</dbReference>
<keyword evidence="3" id="KW-0786">Thiamine pyrophosphate</keyword>
<dbReference type="OrthoDB" id="9766715at2"/>
<feature type="domain" description="Dehydrogenase E1 component" evidence="4">
    <location>
        <begin position="60"/>
        <end position="231"/>
    </location>
</feature>
<dbReference type="InterPro" id="IPR001017">
    <property type="entry name" value="DH_E1"/>
</dbReference>
<sequence>MKCELEQTARTPAYGLIPDVANRFSKEYALKLFTQICFNRFFEFEVKKAYDKGLMKLPIYLSVGQEHIPAAIASVFSDCLIFAQHRAHSVYLSFGGDPLQLIDELLSRPSGCARGMGGSASIHSQQIGMFGHSGLMGDQVPIAVGAALGAEKPVLTVMGDASAEEDYIYGALGFAVTKKLPVLFVCEDNDLSILTRTPVRRSWTLCGLAQGLGLPAVDITDDPWLIAHHVKELSQQLPALINIRTCRGLWHAGSGCDGPPEWDRFALIKDTMRILGLENDITAIESDTERTVQGLWAERLQKS</sequence>
<dbReference type="EMBL" id="OUNR01000016">
    <property type="protein sequence ID" value="SPP65160.1"/>
    <property type="molecule type" value="Genomic_DNA"/>
</dbReference>
<dbReference type="GO" id="GO:0006086">
    <property type="term" value="P:pyruvate decarboxylation to acetyl-CoA"/>
    <property type="evidence" value="ECO:0007669"/>
    <property type="project" value="TreeGrafter"/>
</dbReference>
<comment type="cofactor">
    <cofactor evidence="1">
        <name>thiamine diphosphate</name>
        <dbReference type="ChEBI" id="CHEBI:58937"/>
    </cofactor>
</comment>
<evidence type="ECO:0000256" key="2">
    <source>
        <dbReference type="ARBA" id="ARBA00023002"/>
    </source>
</evidence>
<dbReference type="InParanoid" id="A0A330LDZ3"/>
<organism evidence="5 6">
    <name type="scientific">Nitrospira lenta</name>
    <dbReference type="NCBI Taxonomy" id="1436998"/>
    <lineage>
        <taxon>Bacteria</taxon>
        <taxon>Pseudomonadati</taxon>
        <taxon>Nitrospirota</taxon>
        <taxon>Nitrospiria</taxon>
        <taxon>Nitrospirales</taxon>
        <taxon>Nitrospiraceae</taxon>
        <taxon>Nitrospira</taxon>
    </lineage>
</organism>
<dbReference type="GO" id="GO:0004739">
    <property type="term" value="F:pyruvate dehydrogenase (acetyl-transferring) activity"/>
    <property type="evidence" value="ECO:0007669"/>
    <property type="project" value="TreeGrafter"/>
</dbReference>
<evidence type="ECO:0000256" key="3">
    <source>
        <dbReference type="ARBA" id="ARBA00023052"/>
    </source>
</evidence>
<evidence type="ECO:0000259" key="4">
    <source>
        <dbReference type="Pfam" id="PF00676"/>
    </source>
</evidence>
<dbReference type="InterPro" id="IPR050642">
    <property type="entry name" value="PDH_E1_Alpha_Subunit"/>
</dbReference>
<dbReference type="SUPFAM" id="SSF52518">
    <property type="entry name" value="Thiamin diphosphate-binding fold (THDP-binding)"/>
    <property type="match status" value="1"/>
</dbReference>
<accession>A0A330LDZ3</accession>
<keyword evidence="6" id="KW-1185">Reference proteome</keyword>
<dbReference type="AlphaFoldDB" id="A0A330LDZ3"/>
<keyword evidence="2" id="KW-0560">Oxidoreductase</keyword>
<reference evidence="6" key="1">
    <citation type="submission" date="2018-04" db="EMBL/GenBank/DDBJ databases">
        <authorList>
            <person name="Lucker S."/>
            <person name="Sakoula D."/>
        </authorList>
    </citation>
    <scope>NUCLEOTIDE SEQUENCE [LARGE SCALE GENOMIC DNA]</scope>
</reference>
<protein>
    <submittedName>
        <fullName evidence="5">Putative dehydrogenase E1 component</fullName>
    </submittedName>
</protein>
<proteinExistence type="predicted"/>
<dbReference type="Gene3D" id="3.40.50.970">
    <property type="match status" value="1"/>
</dbReference>
<dbReference type="PANTHER" id="PTHR11516:SF60">
    <property type="entry name" value="PYRUVATE DEHYDROGENASE E1 COMPONENT SUBUNIT ALPHA"/>
    <property type="match status" value="1"/>
</dbReference>
<dbReference type="RefSeq" id="WP_121989485.1">
    <property type="nucleotide sequence ID" value="NZ_OUNR01000016.1"/>
</dbReference>
<gene>
    <name evidence="5" type="ORF">NITLEN_30074</name>
</gene>
<name>A0A330LDZ3_9BACT</name>
<evidence type="ECO:0000256" key="1">
    <source>
        <dbReference type="ARBA" id="ARBA00001964"/>
    </source>
</evidence>
<dbReference type="Pfam" id="PF00676">
    <property type="entry name" value="E1_dh"/>
    <property type="match status" value="1"/>
</dbReference>
<evidence type="ECO:0000313" key="6">
    <source>
        <dbReference type="Proteomes" id="UP000248168"/>
    </source>
</evidence>